<proteinExistence type="predicted"/>
<organism evidence="3 5">
    <name type="scientific">Dracunculus medinensis</name>
    <name type="common">Guinea worm</name>
    <dbReference type="NCBI Taxonomy" id="318479"/>
    <lineage>
        <taxon>Eukaryota</taxon>
        <taxon>Metazoa</taxon>
        <taxon>Ecdysozoa</taxon>
        <taxon>Nematoda</taxon>
        <taxon>Chromadorea</taxon>
        <taxon>Rhabditida</taxon>
        <taxon>Spirurina</taxon>
        <taxon>Dracunculoidea</taxon>
        <taxon>Dracunculidae</taxon>
        <taxon>Dracunculus</taxon>
    </lineage>
</organism>
<dbReference type="Proteomes" id="UP000038040">
    <property type="component" value="Unplaced"/>
</dbReference>
<accession>A0A0N4UA27</accession>
<reference evidence="5" key="1">
    <citation type="submission" date="2017-02" db="UniProtKB">
        <authorList>
            <consortium name="WormBaseParasite"/>
        </authorList>
    </citation>
    <scope>IDENTIFICATION</scope>
</reference>
<reference evidence="2 4" key="2">
    <citation type="submission" date="2018-11" db="EMBL/GenBank/DDBJ databases">
        <authorList>
            <consortium name="Pathogen Informatics"/>
        </authorList>
    </citation>
    <scope>NUCLEOTIDE SEQUENCE [LARGE SCALE GENOMIC DNA]</scope>
</reference>
<dbReference type="WBParaSite" id="DME_0000397501-mRNA-1">
    <property type="protein sequence ID" value="DME_0000397501-mRNA-1"/>
    <property type="gene ID" value="DME_0000397501"/>
</dbReference>
<feature type="region of interest" description="Disordered" evidence="1">
    <location>
        <begin position="130"/>
        <end position="150"/>
    </location>
</feature>
<gene>
    <name evidence="2" type="ORF">DME_LOCUS7980</name>
</gene>
<sequence>MEKTLQNSSALVDKHTLSKINSKLPLTPSLNRRHKSANELHYIDIDSDSDSDYDDEKLRNKTKPNIVTNLPQNNTNSLIAINFIGDCGSNHHRKRSYSRCRYHKTNEEKRNLAFASVNRASSSCRYCRLSTSSSSSSDKESPNEPYSIYNSSSNQLRGNFFASNISEIDASVNKSKKKSAKLKGTIAKKAERRAAVYSKSKKLSQAKSDFRLNTIDDEATGNCCVKRSLSVKDLNGVMVDFRSIDSVQKWTSEILAEIDSIPSSSFNLNTLINSNEQNQIQLNHEKFMKNCNNFDELAIKKRINNGMQSSILSKYDHFNSAKNFQAEKLSSPYFKKSQQSPILKYQKEKLNDLVVPQPLNVSNIDSDASSSSRTLTPTPTTEMWYVTSESESENYNESVLFNKPRITLRNGERQQSKEKQLSSNNQISFRKLISDNKLSSVSKICKFLPRKLSILDSFSRNSRNDTLKAQKMNKNNNSDTNRFTKEENANERLVVETKCNKVPLSRKIKLKKIG</sequence>
<evidence type="ECO:0000313" key="5">
    <source>
        <dbReference type="WBParaSite" id="DME_0000397501-mRNA-1"/>
    </source>
</evidence>
<keyword evidence="4" id="KW-1185">Reference proteome</keyword>
<dbReference type="STRING" id="318479.A0A0N4UA27"/>
<evidence type="ECO:0000256" key="1">
    <source>
        <dbReference type="SAM" id="MobiDB-lite"/>
    </source>
</evidence>
<name>A0A0N4UA27_DRAME</name>
<evidence type="ECO:0000313" key="2">
    <source>
        <dbReference type="EMBL" id="VDN58007.1"/>
    </source>
</evidence>
<evidence type="ECO:0000313" key="3">
    <source>
        <dbReference type="Proteomes" id="UP000038040"/>
    </source>
</evidence>
<dbReference type="Proteomes" id="UP000274756">
    <property type="component" value="Unassembled WGS sequence"/>
</dbReference>
<dbReference type="EMBL" id="UYYG01001164">
    <property type="protein sequence ID" value="VDN58007.1"/>
    <property type="molecule type" value="Genomic_DNA"/>
</dbReference>
<dbReference type="AlphaFoldDB" id="A0A0N4UA27"/>
<dbReference type="OrthoDB" id="5873484at2759"/>
<protein>
    <submittedName>
        <fullName evidence="5">Non-specific serine/threonine protein kinase</fullName>
    </submittedName>
</protein>
<evidence type="ECO:0000313" key="4">
    <source>
        <dbReference type="Proteomes" id="UP000274756"/>
    </source>
</evidence>